<reference evidence="4" key="1">
    <citation type="submission" date="2021-01" db="EMBL/GenBank/DDBJ databases">
        <authorList>
            <person name="Kaushik A."/>
        </authorList>
    </citation>
    <scope>NUCLEOTIDE SEQUENCE</scope>
    <source>
        <strain evidence="4">AG4-RS23</strain>
    </source>
</reference>
<dbReference type="EMBL" id="CAJMWY010002851">
    <property type="protein sequence ID" value="CAE6496037.1"/>
    <property type="molecule type" value="Genomic_DNA"/>
</dbReference>
<evidence type="ECO:0000259" key="3">
    <source>
        <dbReference type="Pfam" id="PF00656"/>
    </source>
</evidence>
<evidence type="ECO:0000256" key="2">
    <source>
        <dbReference type="SAM" id="MobiDB-lite"/>
    </source>
</evidence>
<gene>
    <name evidence="4" type="ORF">RDB_LOCUS116730</name>
</gene>
<dbReference type="GO" id="GO:0004197">
    <property type="term" value="F:cysteine-type endopeptidase activity"/>
    <property type="evidence" value="ECO:0007669"/>
    <property type="project" value="InterPro"/>
</dbReference>
<dbReference type="Proteomes" id="UP000663861">
    <property type="component" value="Unassembled WGS sequence"/>
</dbReference>
<protein>
    <recommendedName>
        <fullName evidence="3">Peptidase C14 caspase domain-containing protein</fullName>
    </recommendedName>
</protein>
<dbReference type="AlphaFoldDB" id="A0A8H3HCA9"/>
<dbReference type="InterPro" id="IPR011600">
    <property type="entry name" value="Pept_C14_caspase"/>
</dbReference>
<feature type="region of interest" description="Disordered" evidence="2">
    <location>
        <begin position="1"/>
        <end position="20"/>
    </location>
</feature>
<evidence type="ECO:0000313" key="4">
    <source>
        <dbReference type="EMBL" id="CAE6496037.1"/>
    </source>
</evidence>
<accession>A0A8H3HCA9</accession>
<feature type="domain" description="Peptidase C14 caspase" evidence="3">
    <location>
        <begin position="54"/>
        <end position="162"/>
    </location>
</feature>
<dbReference type="PANTHER" id="PTHR48104:SF30">
    <property type="entry name" value="METACASPASE-1"/>
    <property type="match status" value="1"/>
</dbReference>
<comment type="caution">
    <text evidence="4">The sequence shown here is derived from an EMBL/GenBank/DDBJ whole genome shotgun (WGS) entry which is preliminary data.</text>
</comment>
<dbReference type="InterPro" id="IPR050452">
    <property type="entry name" value="Metacaspase"/>
</dbReference>
<comment type="similarity">
    <text evidence="1">Belongs to the peptidase C14B family.</text>
</comment>
<sequence>MLGGAMIPDSRGQENMPVASYTSPFDRKELVAFIRRAMEDGNMLPNPPNIEPARRRALIIAPQYREPGQNFDPLPTTAADVKLIHELLGNSVWLRTPKHSYSLRCVQFQWQSPSDPGEYCTLDWLVAGATEGDYRFLHFSGHGNRVETDSSKGKEGRIVKSGNWPVMPGAWDSELSVDNVKSGRVVEQTIAESELVYYNEAIITRISEENEPELNDEEEPDSAGKIWDQELNAYLSKLPKGCTITVLYYGCKCCASGRILNLSRKLQGSGFRGKPTQPTTTFSPLIIPPPPSKSYNQENAPSSPGIVSPTFSSMANIVSTMVNVLPQMVRYARVAMQEGIPERERNMDGIQARIFAWSACHQRQLSWDSDDCTNGLLTQTFTETCIRLGGTIDLPTRYTYNTLFEEVSKSVAEKRATSVYPAPQFVQLWTSLREENRTIETSLLDSHVEF</sequence>
<feature type="region of interest" description="Disordered" evidence="2">
    <location>
        <begin position="269"/>
        <end position="301"/>
    </location>
</feature>
<dbReference type="GO" id="GO:0006508">
    <property type="term" value="P:proteolysis"/>
    <property type="evidence" value="ECO:0007669"/>
    <property type="project" value="InterPro"/>
</dbReference>
<name>A0A8H3HCA9_9AGAM</name>
<dbReference type="Gene3D" id="3.40.50.1460">
    <property type="match status" value="1"/>
</dbReference>
<dbReference type="Pfam" id="PF00656">
    <property type="entry name" value="Peptidase_C14"/>
    <property type="match status" value="1"/>
</dbReference>
<dbReference type="GO" id="GO:0005737">
    <property type="term" value="C:cytoplasm"/>
    <property type="evidence" value="ECO:0007669"/>
    <property type="project" value="TreeGrafter"/>
</dbReference>
<evidence type="ECO:0000256" key="1">
    <source>
        <dbReference type="ARBA" id="ARBA00009005"/>
    </source>
</evidence>
<organism evidence="4 5">
    <name type="scientific">Rhizoctonia solani</name>
    <dbReference type="NCBI Taxonomy" id="456999"/>
    <lineage>
        <taxon>Eukaryota</taxon>
        <taxon>Fungi</taxon>
        <taxon>Dikarya</taxon>
        <taxon>Basidiomycota</taxon>
        <taxon>Agaricomycotina</taxon>
        <taxon>Agaricomycetes</taxon>
        <taxon>Cantharellales</taxon>
        <taxon>Ceratobasidiaceae</taxon>
        <taxon>Rhizoctonia</taxon>
    </lineage>
</organism>
<dbReference type="PANTHER" id="PTHR48104">
    <property type="entry name" value="METACASPASE-4"/>
    <property type="match status" value="1"/>
</dbReference>
<evidence type="ECO:0000313" key="5">
    <source>
        <dbReference type="Proteomes" id="UP000663861"/>
    </source>
</evidence>
<proteinExistence type="inferred from homology"/>